<dbReference type="PIRSF" id="PIRSF005719">
    <property type="entry name" value="SMC"/>
    <property type="match status" value="1"/>
</dbReference>
<name>A0A1T4KZX7_9ENTE</name>
<dbReference type="Gene3D" id="3.30.70.1620">
    <property type="match status" value="1"/>
</dbReference>
<dbReference type="Pfam" id="PF06470">
    <property type="entry name" value="SMC_hinge"/>
    <property type="match status" value="1"/>
</dbReference>
<comment type="subunit">
    <text evidence="7">Homodimer.</text>
</comment>
<comment type="subcellular location">
    <subcellularLocation>
        <location evidence="1 7">Cytoplasm</location>
    </subcellularLocation>
</comment>
<dbReference type="GO" id="GO:0016887">
    <property type="term" value="F:ATP hydrolysis activity"/>
    <property type="evidence" value="ECO:0007669"/>
    <property type="project" value="InterPro"/>
</dbReference>
<dbReference type="Gene3D" id="1.20.1060.20">
    <property type="match status" value="1"/>
</dbReference>
<dbReference type="STRING" id="263852.SAMN02745116_00459"/>
<dbReference type="GO" id="GO:0005737">
    <property type="term" value="C:cytoplasm"/>
    <property type="evidence" value="ECO:0007669"/>
    <property type="project" value="UniProtKB-SubCell"/>
</dbReference>
<dbReference type="InterPro" id="IPR027417">
    <property type="entry name" value="P-loop_NTPase"/>
</dbReference>
<dbReference type="InterPro" id="IPR010935">
    <property type="entry name" value="SMC_hinge"/>
</dbReference>
<dbReference type="SMART" id="SM00968">
    <property type="entry name" value="SMC_hinge"/>
    <property type="match status" value="1"/>
</dbReference>
<dbReference type="InterPro" id="IPR036277">
    <property type="entry name" value="SMC_hinge_sf"/>
</dbReference>
<dbReference type="GO" id="GO:0005694">
    <property type="term" value="C:chromosome"/>
    <property type="evidence" value="ECO:0007669"/>
    <property type="project" value="InterPro"/>
</dbReference>
<evidence type="ECO:0000256" key="7">
    <source>
        <dbReference type="HAMAP-Rule" id="MF_01894"/>
    </source>
</evidence>
<keyword evidence="2 7" id="KW-0963">Cytoplasm</keyword>
<evidence type="ECO:0000256" key="4">
    <source>
        <dbReference type="ARBA" id="ARBA00022840"/>
    </source>
</evidence>
<dbReference type="Proteomes" id="UP000190328">
    <property type="component" value="Unassembled WGS sequence"/>
</dbReference>
<feature type="coiled-coil region" evidence="7">
    <location>
        <begin position="869"/>
        <end position="924"/>
    </location>
</feature>
<dbReference type="RefSeq" id="WP_078806424.1">
    <property type="nucleotide sequence ID" value="NZ_FUXI01000004.1"/>
</dbReference>
<dbReference type="OrthoDB" id="9808768at2"/>
<proteinExistence type="inferred from homology"/>
<evidence type="ECO:0000256" key="5">
    <source>
        <dbReference type="ARBA" id="ARBA00023054"/>
    </source>
</evidence>
<dbReference type="AlphaFoldDB" id="A0A1T4KZX7"/>
<comment type="similarity">
    <text evidence="7">Belongs to the SMC family.</text>
</comment>
<evidence type="ECO:0000256" key="1">
    <source>
        <dbReference type="ARBA" id="ARBA00004496"/>
    </source>
</evidence>
<feature type="binding site" evidence="7">
    <location>
        <begin position="32"/>
        <end position="39"/>
    </location>
    <ligand>
        <name>ATP</name>
        <dbReference type="ChEBI" id="CHEBI:30616"/>
    </ligand>
</feature>
<dbReference type="Gene3D" id="3.40.50.300">
    <property type="entry name" value="P-loop containing nucleotide triphosphate hydrolases"/>
    <property type="match status" value="2"/>
</dbReference>
<evidence type="ECO:0000256" key="6">
    <source>
        <dbReference type="ARBA" id="ARBA00023125"/>
    </source>
</evidence>
<dbReference type="InterPro" id="IPR011890">
    <property type="entry name" value="SMC_prok"/>
</dbReference>
<evidence type="ECO:0000313" key="9">
    <source>
        <dbReference type="EMBL" id="SJZ48032.1"/>
    </source>
</evidence>
<feature type="coiled-coil region" evidence="7">
    <location>
        <begin position="260"/>
        <end position="380"/>
    </location>
</feature>
<dbReference type="GO" id="GO:0005524">
    <property type="term" value="F:ATP binding"/>
    <property type="evidence" value="ECO:0007669"/>
    <property type="project" value="UniProtKB-UniRule"/>
</dbReference>
<evidence type="ECO:0000256" key="2">
    <source>
        <dbReference type="ARBA" id="ARBA00022490"/>
    </source>
</evidence>
<dbReference type="InterPro" id="IPR024704">
    <property type="entry name" value="SMC"/>
</dbReference>
<keyword evidence="6 7" id="KW-0238">DNA-binding</keyword>
<dbReference type="NCBIfam" id="TIGR02168">
    <property type="entry name" value="SMC_prok_B"/>
    <property type="match status" value="1"/>
</dbReference>
<dbReference type="HAMAP" id="MF_01894">
    <property type="entry name" value="Smc_prok"/>
    <property type="match status" value="1"/>
</dbReference>
<organism evidence="9 10">
    <name type="scientific">Pilibacter termitis</name>
    <dbReference type="NCBI Taxonomy" id="263852"/>
    <lineage>
        <taxon>Bacteria</taxon>
        <taxon>Bacillati</taxon>
        <taxon>Bacillota</taxon>
        <taxon>Bacilli</taxon>
        <taxon>Lactobacillales</taxon>
        <taxon>Enterococcaceae</taxon>
        <taxon>Pilibacter</taxon>
    </lineage>
</organism>
<reference evidence="9 10" key="1">
    <citation type="submission" date="2017-02" db="EMBL/GenBank/DDBJ databases">
        <authorList>
            <person name="Peterson S.W."/>
        </authorList>
    </citation>
    <scope>NUCLEOTIDE SEQUENCE [LARGE SCALE GENOMIC DNA]</scope>
    <source>
        <strain evidence="9 10">ATCC BAA-1030</strain>
    </source>
</reference>
<feature type="coiled-coil region" evidence="7">
    <location>
        <begin position="673"/>
        <end position="728"/>
    </location>
</feature>
<dbReference type="PANTHER" id="PTHR43977">
    <property type="entry name" value="STRUCTURAL MAINTENANCE OF CHROMOSOMES PROTEIN 3"/>
    <property type="match status" value="1"/>
</dbReference>
<sequence>MHLKRIEMKGFKSFADKTIIDFEKGVTAVVGPNGSGKSNITEALRWVLGETSAKSLRGGKMPDIIFAGSENRKALNIAEVTVVLDNGDNYFQMDFTEISVTRRISRSGDSDYFINKKAARLRDIQELFMDSGLGKESFSIISQGKVEAIFNSKPEERRGIFEEAAGVLKYKTRKKEAEKKLFETEDNLNRLQDILYELEEQLEPLKEQSEVAQTYEHLKKELTTLDVALTVAEIEENKATFDAKQKEYEEIHQQYTQKNIELLEKERLLAEKRVERSSLQEQLEGLQSQFVALTEAHTTALGEKNVLAERSKYQEKNAREMEESLKNVQDEIHKVAKEIDTLATEMNDIDDELAEFEETREELEEKIEQLSKSSKEIASELRTQILSLTEQEATIQNDLKYLEEQYQVQTKNNEQKILEYEALKEKISKAKQEIAKGEENLSSKSRNVEEMLEQFNAQKQEQSKVKNEYDSAQQALFRKMNEISQVKARLKSLRELQENYQGYYQGVKAILKNRKELSGIVGTVAEILDVPKEYALAVETSLGSATQNIIVENEENAKVAIQYLSKNRLGRATFYPITTIKPRHINDVQKNSFTSLDGFIGVASELVKCEEKVRSIVDNLLGQVLIAQDLESATRIARTIRFQYRVVSLDGAVMNQGGSMTGGANKSGNRSTLLSQVKEIEELSNEAEMLMSEQVELENALKFAQSRLEEENARLEEVRNAGEALRMEEVHAKNDYDAIVMKLQSLVKNRHAFEEETKELSAFLSDYEERSQSAREDLALATAEKMRLTSELEHVEENASKQQITREETLNALHKLLAKIDVSNERLSFLTKSLQEKSTQQKSLNAQKFELTTLLKNMEDTSSSHQLSEEEIANRIEELAVRKTSLEEEIEEKKMAHSEVSSLVAQMDEELTALNKESQTLLSQQSKAEVESNRASLALDNFLEYLQEEYFMTFEAAREDSVAVSDKAQTKTQVRELKRQIENLGPVNMSAIEQYKQVAERYEFLTEQQKDLLTAKQSLFDTMDEMDIEVTKRFKETFEAIRKHFTKTFPSMFGGGRADLILCDPEDLLNTGIEIEAQPPGKKMQNLSLLSGGERALTAIALLFSIIQVRPVPFCVLDEVEAALDEANVARFGHYLAHFEDETQFIVVTHRKGTMESANVLYGVTMQESGVSKIVSVRLEDVHENGGFEAK</sequence>
<gene>
    <name evidence="7" type="primary">smc</name>
    <name evidence="9" type="ORF">SAMN02745116_00459</name>
</gene>
<dbReference type="SUPFAM" id="SSF52540">
    <property type="entry name" value="P-loop containing nucleoside triphosphate hydrolases"/>
    <property type="match status" value="1"/>
</dbReference>
<keyword evidence="3 7" id="KW-0547">Nucleotide-binding</keyword>
<comment type="domain">
    <text evidence="7">Contains large globular domains required for ATP hydrolysis at each terminus and a third globular domain forming a flexible hinge near the middle of the molecule. These domains are separated by coiled-coil structures.</text>
</comment>
<dbReference type="SUPFAM" id="SSF75553">
    <property type="entry name" value="Smc hinge domain"/>
    <property type="match status" value="1"/>
</dbReference>
<feature type="coiled-coil region" evidence="7">
    <location>
        <begin position="413"/>
        <end position="468"/>
    </location>
</feature>
<dbReference type="GO" id="GO:0007059">
    <property type="term" value="P:chromosome segregation"/>
    <property type="evidence" value="ECO:0007669"/>
    <property type="project" value="UniProtKB-UniRule"/>
</dbReference>
<keyword evidence="4 7" id="KW-0067">ATP-binding</keyword>
<keyword evidence="10" id="KW-1185">Reference proteome</keyword>
<keyword evidence="5 7" id="KW-0175">Coiled coil</keyword>
<dbReference type="FunFam" id="3.40.50.300:FF:000984">
    <property type="entry name" value="Chromosome partition protein Smc"/>
    <property type="match status" value="1"/>
</dbReference>
<dbReference type="EMBL" id="FUXI01000004">
    <property type="protein sequence ID" value="SJZ48032.1"/>
    <property type="molecule type" value="Genomic_DNA"/>
</dbReference>
<protein>
    <recommendedName>
        <fullName evidence="7">Chromosome partition protein Smc</fullName>
    </recommendedName>
</protein>
<feature type="domain" description="SMC hinge" evidence="8">
    <location>
        <begin position="518"/>
        <end position="637"/>
    </location>
</feature>
<accession>A0A1T4KZX7</accession>
<evidence type="ECO:0000313" key="10">
    <source>
        <dbReference type="Proteomes" id="UP000190328"/>
    </source>
</evidence>
<dbReference type="FunFam" id="3.40.50.300:FF:000901">
    <property type="entry name" value="Chromosome partition protein Smc"/>
    <property type="match status" value="1"/>
</dbReference>
<comment type="function">
    <text evidence="7">Required for chromosome condensation and partitioning.</text>
</comment>
<dbReference type="GO" id="GO:0007062">
    <property type="term" value="P:sister chromatid cohesion"/>
    <property type="evidence" value="ECO:0007669"/>
    <property type="project" value="InterPro"/>
</dbReference>
<feature type="coiled-coil region" evidence="7">
    <location>
        <begin position="167"/>
        <end position="208"/>
    </location>
</feature>
<dbReference type="GO" id="GO:0003677">
    <property type="term" value="F:DNA binding"/>
    <property type="evidence" value="ECO:0007669"/>
    <property type="project" value="UniProtKB-UniRule"/>
</dbReference>
<dbReference type="CDD" id="cd03278">
    <property type="entry name" value="ABC_SMC_barmotin"/>
    <property type="match status" value="2"/>
</dbReference>
<feature type="coiled-coil region" evidence="7">
    <location>
        <begin position="764"/>
        <end position="798"/>
    </location>
</feature>
<evidence type="ECO:0000256" key="3">
    <source>
        <dbReference type="ARBA" id="ARBA00022741"/>
    </source>
</evidence>
<dbReference type="Pfam" id="PF02463">
    <property type="entry name" value="SMC_N"/>
    <property type="match status" value="1"/>
</dbReference>
<dbReference type="GO" id="GO:0030261">
    <property type="term" value="P:chromosome condensation"/>
    <property type="evidence" value="ECO:0007669"/>
    <property type="project" value="InterPro"/>
</dbReference>
<dbReference type="InterPro" id="IPR003395">
    <property type="entry name" value="RecF/RecN/SMC_N"/>
</dbReference>
<dbReference type="GO" id="GO:0006260">
    <property type="term" value="P:DNA replication"/>
    <property type="evidence" value="ECO:0007669"/>
    <property type="project" value="UniProtKB-UniRule"/>
</dbReference>
<evidence type="ECO:0000259" key="8">
    <source>
        <dbReference type="SMART" id="SM00968"/>
    </source>
</evidence>